<evidence type="ECO:0000313" key="1">
    <source>
        <dbReference type="EMBL" id="GIG36216.1"/>
    </source>
</evidence>
<organism evidence="1 2">
    <name type="scientific">Cellulomonas pakistanensis</name>
    <dbReference type="NCBI Taxonomy" id="992287"/>
    <lineage>
        <taxon>Bacteria</taxon>
        <taxon>Bacillati</taxon>
        <taxon>Actinomycetota</taxon>
        <taxon>Actinomycetes</taxon>
        <taxon>Micrococcales</taxon>
        <taxon>Cellulomonadaceae</taxon>
        <taxon>Cellulomonas</taxon>
    </lineage>
</organism>
<comment type="caution">
    <text evidence="1">The sequence shown here is derived from an EMBL/GenBank/DDBJ whole genome shotgun (WGS) entry which is preliminary data.</text>
</comment>
<sequence>MSAADETPVAALADPAAPVPVEVLTDEELAVLAGPGGLVVNPYLAELPEAEREVALRTAYRGLLARGIVDPPTPEALAAAVGEPTVELQVRQDVLSVVTLRRGAGATVCVARSTVLGQDYWYAHVVRDVVLIEQVSTDGQHRFALAAADTLGDLLLAAAVHEGTTDGTGPEVELTDPAEPPTEVVERLGSALVRTDVVVRTVDDREPELLGLFTGPGGAWTLSAQAGSGGPVTARPLTRAELDATVRDVAERAASTAAALASAAAGAR</sequence>
<dbReference type="AlphaFoldDB" id="A0A919P8X5"/>
<name>A0A919P8X5_9CELL</name>
<dbReference type="EMBL" id="BONO01000010">
    <property type="protein sequence ID" value="GIG36216.1"/>
    <property type="molecule type" value="Genomic_DNA"/>
</dbReference>
<accession>A0A919P8X5</accession>
<keyword evidence="2" id="KW-1185">Reference proteome</keyword>
<protein>
    <submittedName>
        <fullName evidence="1">Uncharacterized protein</fullName>
    </submittedName>
</protein>
<dbReference type="Proteomes" id="UP000642125">
    <property type="component" value="Unassembled WGS sequence"/>
</dbReference>
<proteinExistence type="predicted"/>
<reference evidence="1" key="1">
    <citation type="submission" date="2021-01" db="EMBL/GenBank/DDBJ databases">
        <title>Whole genome shotgun sequence of Cellulomonas pakistanensis NBRC 110800.</title>
        <authorList>
            <person name="Komaki H."/>
            <person name="Tamura T."/>
        </authorList>
    </citation>
    <scope>NUCLEOTIDE SEQUENCE</scope>
    <source>
        <strain evidence="1">NBRC 110800</strain>
    </source>
</reference>
<dbReference type="RefSeq" id="WP_203668244.1">
    <property type="nucleotide sequence ID" value="NZ_BONO01000010.1"/>
</dbReference>
<gene>
    <name evidence="1" type="ORF">Cpa01nite_15970</name>
</gene>
<evidence type="ECO:0000313" key="2">
    <source>
        <dbReference type="Proteomes" id="UP000642125"/>
    </source>
</evidence>